<feature type="chain" id="PRO_5026344400" description="Lipoprotein" evidence="1">
    <location>
        <begin position="23"/>
        <end position="104"/>
    </location>
</feature>
<accession>A0A6I3XLN6</accession>
<protein>
    <recommendedName>
        <fullName evidence="4">Lipoprotein</fullName>
    </recommendedName>
</protein>
<dbReference type="EMBL" id="WNWM01000002">
    <property type="protein sequence ID" value="MUI15440.1"/>
    <property type="molecule type" value="Genomic_DNA"/>
</dbReference>
<name>A0A6I3XLN6_9BURK</name>
<evidence type="ECO:0000313" key="3">
    <source>
        <dbReference type="Proteomes" id="UP000431684"/>
    </source>
</evidence>
<keyword evidence="3" id="KW-1185">Reference proteome</keyword>
<proteinExistence type="predicted"/>
<evidence type="ECO:0008006" key="4">
    <source>
        <dbReference type="Google" id="ProtNLM"/>
    </source>
</evidence>
<gene>
    <name evidence="2" type="ORF">GJV26_23720</name>
</gene>
<evidence type="ECO:0000313" key="2">
    <source>
        <dbReference type="EMBL" id="MUI15440.1"/>
    </source>
</evidence>
<dbReference type="AlphaFoldDB" id="A0A6I3XLN6"/>
<dbReference type="Proteomes" id="UP000431684">
    <property type="component" value="Unassembled WGS sequence"/>
</dbReference>
<comment type="caution">
    <text evidence="2">The sequence shown here is derived from an EMBL/GenBank/DDBJ whole genome shotgun (WGS) entry which is preliminary data.</text>
</comment>
<organism evidence="2 3">
    <name type="scientific">Pseudoduganella dura</name>
    <dbReference type="NCBI Taxonomy" id="321982"/>
    <lineage>
        <taxon>Bacteria</taxon>
        <taxon>Pseudomonadati</taxon>
        <taxon>Pseudomonadota</taxon>
        <taxon>Betaproteobacteria</taxon>
        <taxon>Burkholderiales</taxon>
        <taxon>Oxalobacteraceae</taxon>
        <taxon>Telluria group</taxon>
        <taxon>Pseudoduganella</taxon>
    </lineage>
</organism>
<dbReference type="RefSeq" id="WP_155711136.1">
    <property type="nucleotide sequence ID" value="NZ_BMWU01000004.1"/>
</dbReference>
<feature type="signal peptide" evidence="1">
    <location>
        <begin position="1"/>
        <end position="22"/>
    </location>
</feature>
<dbReference type="PROSITE" id="PS51257">
    <property type="entry name" value="PROKAR_LIPOPROTEIN"/>
    <property type="match status" value="1"/>
</dbReference>
<reference evidence="2 3" key="1">
    <citation type="submission" date="2019-11" db="EMBL/GenBank/DDBJ databases">
        <title>Draft Genome Sequences of Six Type Strains of the Genus Massilia.</title>
        <authorList>
            <person name="Miess H."/>
            <person name="Frediansyah A."/>
            <person name="Goeker M."/>
            <person name="Gross H."/>
        </authorList>
    </citation>
    <scope>NUCLEOTIDE SEQUENCE [LARGE SCALE GENOMIC DNA]</scope>
    <source>
        <strain evidence="2 3">DSM 17513</strain>
    </source>
</reference>
<keyword evidence="1" id="KW-0732">Signal</keyword>
<sequence>MKKRINVLASVAGACMAGSACGHDGFAIVAGTEHQVAHLVVPHRLAALLRGQRGEQGEGLVVFLYQHTAARVCTTASAGILAAAARTLQSPANALLTRILQICQ</sequence>
<evidence type="ECO:0000256" key="1">
    <source>
        <dbReference type="SAM" id="SignalP"/>
    </source>
</evidence>